<dbReference type="InterPro" id="IPR039425">
    <property type="entry name" value="RNA_pol_sigma-70-like"/>
</dbReference>
<dbReference type="Gene3D" id="1.10.10.10">
    <property type="entry name" value="Winged helix-like DNA-binding domain superfamily/Winged helix DNA-binding domain"/>
    <property type="match status" value="1"/>
</dbReference>
<dbReference type="InterPro" id="IPR036388">
    <property type="entry name" value="WH-like_DNA-bd_sf"/>
</dbReference>
<dbReference type="NCBIfam" id="TIGR02937">
    <property type="entry name" value="sigma70-ECF"/>
    <property type="match status" value="1"/>
</dbReference>
<comment type="similarity">
    <text evidence="1">Belongs to the sigma-70 factor family. ECF subfamily.</text>
</comment>
<dbReference type="KEGG" id="ocn:CUC15_12810"/>
<dbReference type="OrthoDB" id="9782703at2"/>
<dbReference type="PANTHER" id="PTHR43133">
    <property type="entry name" value="RNA POLYMERASE ECF-TYPE SIGMA FACTO"/>
    <property type="match status" value="1"/>
</dbReference>
<reference evidence="8" key="1">
    <citation type="submission" date="2017-11" db="EMBL/GenBank/DDBJ databases">
        <authorList>
            <person name="Zhu W."/>
        </authorList>
    </citation>
    <scope>NUCLEOTIDE SEQUENCE [LARGE SCALE GENOMIC DNA]</scope>
    <source>
        <strain evidence="8">160</strain>
    </source>
</reference>
<evidence type="ECO:0000256" key="4">
    <source>
        <dbReference type="ARBA" id="ARBA00023163"/>
    </source>
</evidence>
<dbReference type="GO" id="GO:0016987">
    <property type="term" value="F:sigma factor activity"/>
    <property type="evidence" value="ECO:0007669"/>
    <property type="project" value="UniProtKB-KW"/>
</dbReference>
<dbReference type="Gene3D" id="1.10.1740.10">
    <property type="match status" value="1"/>
</dbReference>
<accession>A0A345PIC3</accession>
<proteinExistence type="inferred from homology"/>
<dbReference type="InterPro" id="IPR014284">
    <property type="entry name" value="RNA_pol_sigma-70_dom"/>
</dbReference>
<keyword evidence="2" id="KW-0805">Transcription regulation</keyword>
<dbReference type="InterPro" id="IPR013325">
    <property type="entry name" value="RNA_pol_sigma_r2"/>
</dbReference>
<organism evidence="7 8">
    <name type="scientific">Oceanobacillus zhaokaii</name>
    <dbReference type="NCBI Taxonomy" id="2052660"/>
    <lineage>
        <taxon>Bacteria</taxon>
        <taxon>Bacillati</taxon>
        <taxon>Bacillota</taxon>
        <taxon>Bacilli</taxon>
        <taxon>Bacillales</taxon>
        <taxon>Bacillaceae</taxon>
        <taxon>Oceanobacillus</taxon>
    </lineage>
</organism>
<dbReference type="Proteomes" id="UP000253908">
    <property type="component" value="Chromosome"/>
</dbReference>
<dbReference type="SUPFAM" id="SSF88946">
    <property type="entry name" value="Sigma2 domain of RNA polymerase sigma factors"/>
    <property type="match status" value="1"/>
</dbReference>
<name>A0A345PIC3_9BACI</name>
<dbReference type="InterPro" id="IPR013324">
    <property type="entry name" value="RNA_pol_sigma_r3/r4-like"/>
</dbReference>
<gene>
    <name evidence="7" type="ORF">CUC15_12810</name>
</gene>
<dbReference type="SUPFAM" id="SSF88659">
    <property type="entry name" value="Sigma3 and sigma4 domains of RNA polymerase sigma factors"/>
    <property type="match status" value="1"/>
</dbReference>
<feature type="domain" description="RNA polymerase sigma factor 70 region 4 type 2" evidence="6">
    <location>
        <begin position="109"/>
        <end position="160"/>
    </location>
</feature>
<evidence type="ECO:0000256" key="1">
    <source>
        <dbReference type="ARBA" id="ARBA00010641"/>
    </source>
</evidence>
<evidence type="ECO:0000259" key="5">
    <source>
        <dbReference type="Pfam" id="PF04542"/>
    </source>
</evidence>
<feature type="domain" description="RNA polymerase sigma-70 region 2" evidence="5">
    <location>
        <begin position="28"/>
        <end position="87"/>
    </location>
</feature>
<evidence type="ECO:0000256" key="2">
    <source>
        <dbReference type="ARBA" id="ARBA00023015"/>
    </source>
</evidence>
<dbReference type="EMBL" id="CP024848">
    <property type="protein sequence ID" value="AXI09753.1"/>
    <property type="molecule type" value="Genomic_DNA"/>
</dbReference>
<dbReference type="Pfam" id="PF04542">
    <property type="entry name" value="Sigma70_r2"/>
    <property type="match status" value="1"/>
</dbReference>
<keyword evidence="8" id="KW-1185">Reference proteome</keyword>
<dbReference type="AlphaFoldDB" id="A0A345PIC3"/>
<evidence type="ECO:0000259" key="6">
    <source>
        <dbReference type="Pfam" id="PF08281"/>
    </source>
</evidence>
<sequence>MNIVKEVKKAQKGNVTAFETLIVTHNVIMYRVAKTILSRDEDCADAIQEAILKAFQNIRTLRESAYFKTWLCRIIINECNQIHRQRKNLISMEEWVEPSAEEVGYEQFELEQILDALPVEQSQLLKMFHIEDISVFDLALIFEVPENTIKTRLRRAREKMRDILLKKEEGIKWTDGKKN</sequence>
<keyword evidence="3" id="KW-0731">Sigma factor</keyword>
<protein>
    <submittedName>
        <fullName evidence="7">RNA polymerase subunit sigma-24</fullName>
    </submittedName>
</protein>
<dbReference type="GO" id="GO:0003677">
    <property type="term" value="F:DNA binding"/>
    <property type="evidence" value="ECO:0007669"/>
    <property type="project" value="InterPro"/>
</dbReference>
<evidence type="ECO:0000313" key="8">
    <source>
        <dbReference type="Proteomes" id="UP000253908"/>
    </source>
</evidence>
<dbReference type="InterPro" id="IPR007627">
    <property type="entry name" value="RNA_pol_sigma70_r2"/>
</dbReference>
<evidence type="ECO:0000256" key="3">
    <source>
        <dbReference type="ARBA" id="ARBA00023082"/>
    </source>
</evidence>
<dbReference type="Pfam" id="PF08281">
    <property type="entry name" value="Sigma70_r4_2"/>
    <property type="match status" value="1"/>
</dbReference>
<keyword evidence="4" id="KW-0804">Transcription</keyword>
<evidence type="ECO:0000313" key="7">
    <source>
        <dbReference type="EMBL" id="AXI09753.1"/>
    </source>
</evidence>
<dbReference type="PANTHER" id="PTHR43133:SF51">
    <property type="entry name" value="RNA POLYMERASE SIGMA FACTOR"/>
    <property type="match status" value="1"/>
</dbReference>
<dbReference type="RefSeq" id="WP_114917039.1">
    <property type="nucleotide sequence ID" value="NZ_CP024848.1"/>
</dbReference>
<dbReference type="GO" id="GO:0006352">
    <property type="term" value="P:DNA-templated transcription initiation"/>
    <property type="evidence" value="ECO:0007669"/>
    <property type="project" value="InterPro"/>
</dbReference>
<dbReference type="InterPro" id="IPR013249">
    <property type="entry name" value="RNA_pol_sigma70_r4_t2"/>
</dbReference>